<evidence type="ECO:0000259" key="3">
    <source>
        <dbReference type="SMART" id="SM00322"/>
    </source>
</evidence>
<dbReference type="Gene3D" id="3.60.21.10">
    <property type="match status" value="1"/>
</dbReference>
<feature type="region of interest" description="Disordered" evidence="2">
    <location>
        <begin position="31"/>
        <end position="75"/>
    </location>
</feature>
<comment type="caution">
    <text evidence="4">The sequence shown here is derived from an EMBL/GenBank/DDBJ whole genome shotgun (WGS) entry which is preliminary data.</text>
</comment>
<keyword evidence="5" id="KW-1185">Reference proteome</keyword>
<evidence type="ECO:0000256" key="1">
    <source>
        <dbReference type="PROSITE-ProRule" id="PRU00117"/>
    </source>
</evidence>
<organism evidence="4 5">
    <name type="scientific">[Myrmecia] bisecta</name>
    <dbReference type="NCBI Taxonomy" id="41462"/>
    <lineage>
        <taxon>Eukaryota</taxon>
        <taxon>Viridiplantae</taxon>
        <taxon>Chlorophyta</taxon>
        <taxon>core chlorophytes</taxon>
        <taxon>Trebouxiophyceae</taxon>
        <taxon>Trebouxiales</taxon>
        <taxon>Trebouxiaceae</taxon>
        <taxon>Myrmecia</taxon>
    </lineage>
</organism>
<dbReference type="InterPro" id="IPR004088">
    <property type="entry name" value="KH_dom_type_1"/>
</dbReference>
<evidence type="ECO:0000313" key="5">
    <source>
        <dbReference type="Proteomes" id="UP001489004"/>
    </source>
</evidence>
<proteinExistence type="predicted"/>
<evidence type="ECO:0000313" key="4">
    <source>
        <dbReference type="EMBL" id="KAK9816933.1"/>
    </source>
</evidence>
<evidence type="ECO:0000256" key="2">
    <source>
        <dbReference type="SAM" id="MobiDB-lite"/>
    </source>
</evidence>
<dbReference type="InterPro" id="IPR004843">
    <property type="entry name" value="Calcineurin-like_PHP"/>
</dbReference>
<dbReference type="Pfam" id="PF00149">
    <property type="entry name" value="Metallophos"/>
    <property type="match status" value="1"/>
</dbReference>
<dbReference type="InterPro" id="IPR004087">
    <property type="entry name" value="KH_dom"/>
</dbReference>
<dbReference type="InterPro" id="IPR029052">
    <property type="entry name" value="Metallo-depent_PP-like"/>
</dbReference>
<dbReference type="AlphaFoldDB" id="A0AAW1Q3Q1"/>
<feature type="domain" description="K Homology" evidence="3">
    <location>
        <begin position="78"/>
        <end position="153"/>
    </location>
</feature>
<dbReference type="GO" id="GO:0016787">
    <property type="term" value="F:hydrolase activity"/>
    <property type="evidence" value="ECO:0007669"/>
    <property type="project" value="InterPro"/>
</dbReference>
<dbReference type="PANTHER" id="PTHR46546:SF4">
    <property type="entry name" value="SHEWANELLA-LIKE PROTEIN PHOSPHATASE 1"/>
    <property type="match status" value="1"/>
</dbReference>
<reference evidence="4 5" key="1">
    <citation type="journal article" date="2024" name="Nat. Commun.">
        <title>Phylogenomics reveals the evolutionary origins of lichenization in chlorophyte algae.</title>
        <authorList>
            <person name="Puginier C."/>
            <person name="Libourel C."/>
            <person name="Otte J."/>
            <person name="Skaloud P."/>
            <person name="Haon M."/>
            <person name="Grisel S."/>
            <person name="Petersen M."/>
            <person name="Berrin J.G."/>
            <person name="Delaux P.M."/>
            <person name="Dal Grande F."/>
            <person name="Keller J."/>
        </authorList>
    </citation>
    <scope>NUCLEOTIDE SEQUENCE [LARGE SCALE GENOMIC DNA]</scope>
    <source>
        <strain evidence="4 5">SAG 2043</strain>
    </source>
</reference>
<dbReference type="SMART" id="SM00322">
    <property type="entry name" value="KH"/>
    <property type="match status" value="2"/>
</dbReference>
<dbReference type="Gene3D" id="3.30.1370.10">
    <property type="entry name" value="K Homology domain, type 1"/>
    <property type="match status" value="2"/>
</dbReference>
<feature type="domain" description="K Homology" evidence="3">
    <location>
        <begin position="167"/>
        <end position="240"/>
    </location>
</feature>
<sequence>MGPEICLRRSLSSVRPTLRLQRCNLRGPDLALSDQVTSSETETEETLHEDAQTASDGSAGDRARQDNTASTSRLDDPNFTRARVLVGDKLGGFVIGVKGQLKKKLRHETGANAVVTSRDRPVMVKNRKRRILAISGTVEQITDAVRMIYAKAVQKEETAKLLEIAPGKLGLVLLLPAKVCGRVIGEKGTVIRRTAEVSGAKLNITNALVDTRISRDRTLYIQGQPTNIVAALGLVLEEVRELEPYKKTVRSVDNGVRSDGAAAPKNFPPTFLKTTGRVVAIGDIHGDIQKALRALHMAGVLEEEGGRALWVGGNTIVVQLGDIMDRGDTEIGVLMLLRELDRQAKDKGGAVYMLNGNHESLNVVGDFRYATAGGMRESAKAAGLPPQHVDKQPLQVRARLQLFAPGGLMAKEFAKNPTILVINDTVFAHGGVLPVHVKYGLERINREVSQWMQGYRMEDGSRMQPPYLAMGDASSVMWNRAFSKEKFATPHERYVISLQLKQTLQMIDAKQLVIGHTPQLVGANSECEGKVWRMDVGMSSGVLDAAPQVLEILPGENGESISRLVGQASGSRRQVGAFLLTHVQR</sequence>
<dbReference type="CDD" id="cd00105">
    <property type="entry name" value="KH-I"/>
    <property type="match status" value="1"/>
</dbReference>
<dbReference type="EMBL" id="JALJOR010000005">
    <property type="protein sequence ID" value="KAK9816933.1"/>
    <property type="molecule type" value="Genomic_DNA"/>
</dbReference>
<gene>
    <name evidence="4" type="ORF">WJX72_007178</name>
</gene>
<dbReference type="GO" id="GO:0003723">
    <property type="term" value="F:RNA binding"/>
    <property type="evidence" value="ECO:0007669"/>
    <property type="project" value="UniProtKB-UniRule"/>
</dbReference>
<dbReference type="SUPFAM" id="SSF54791">
    <property type="entry name" value="Eukaryotic type KH-domain (KH-domain type I)"/>
    <property type="match status" value="2"/>
</dbReference>
<dbReference type="Pfam" id="PF00013">
    <property type="entry name" value="KH_1"/>
    <property type="match status" value="2"/>
</dbReference>
<keyword evidence="1" id="KW-0694">RNA-binding</keyword>
<dbReference type="PANTHER" id="PTHR46546">
    <property type="entry name" value="SHEWANELLA-LIKE PROTEIN PHOSPHATASE 1"/>
    <property type="match status" value="1"/>
</dbReference>
<dbReference type="Proteomes" id="UP001489004">
    <property type="component" value="Unassembled WGS sequence"/>
</dbReference>
<dbReference type="InterPro" id="IPR036612">
    <property type="entry name" value="KH_dom_type_1_sf"/>
</dbReference>
<name>A0AAW1Q3Q1_9CHLO</name>
<accession>A0AAW1Q3Q1</accession>
<dbReference type="SUPFAM" id="SSF56300">
    <property type="entry name" value="Metallo-dependent phosphatases"/>
    <property type="match status" value="1"/>
</dbReference>
<protein>
    <recommendedName>
        <fullName evidence="3">K Homology domain-containing protein</fullName>
    </recommendedName>
</protein>
<dbReference type="PROSITE" id="PS50084">
    <property type="entry name" value="KH_TYPE_1"/>
    <property type="match status" value="2"/>
</dbReference>